<dbReference type="InterPro" id="IPR013815">
    <property type="entry name" value="ATP_grasp_subdomain_1"/>
</dbReference>
<evidence type="ECO:0000256" key="4">
    <source>
        <dbReference type="ARBA" id="ARBA00022598"/>
    </source>
</evidence>
<keyword evidence="10 13" id="KW-0573">Peptidoglycan synthesis</keyword>
<dbReference type="EMBL" id="JBHUCX010000020">
    <property type="protein sequence ID" value="MFD1674446.1"/>
    <property type="molecule type" value="Genomic_DNA"/>
</dbReference>
<keyword evidence="4 13" id="KW-0436">Ligase</keyword>
<evidence type="ECO:0000313" key="16">
    <source>
        <dbReference type="EMBL" id="MFD1674446.1"/>
    </source>
</evidence>
<dbReference type="Gene3D" id="3.30.470.20">
    <property type="entry name" value="ATP-grasp fold, B domain"/>
    <property type="match status" value="1"/>
</dbReference>
<evidence type="ECO:0000256" key="2">
    <source>
        <dbReference type="ARBA" id="ARBA00001946"/>
    </source>
</evidence>
<dbReference type="HAMAP" id="MF_00047">
    <property type="entry name" value="Dala_Dala_lig"/>
    <property type="match status" value="1"/>
</dbReference>
<evidence type="ECO:0000256" key="7">
    <source>
        <dbReference type="ARBA" id="ARBA00022840"/>
    </source>
</evidence>
<evidence type="ECO:0000256" key="8">
    <source>
        <dbReference type="ARBA" id="ARBA00022842"/>
    </source>
</evidence>
<reference evidence="17" key="1">
    <citation type="journal article" date="2019" name="Int. J. Syst. Evol. Microbiol.">
        <title>The Global Catalogue of Microorganisms (GCM) 10K type strain sequencing project: providing services to taxonomists for standard genome sequencing and annotation.</title>
        <authorList>
            <consortium name="The Broad Institute Genomics Platform"/>
            <consortium name="The Broad Institute Genome Sequencing Center for Infectious Disease"/>
            <person name="Wu L."/>
            <person name="Ma J."/>
        </authorList>
    </citation>
    <scope>NUCLEOTIDE SEQUENCE [LARGE SCALE GENOMIC DNA]</scope>
    <source>
        <strain evidence="17">CGMCC 1.12286</strain>
    </source>
</reference>
<dbReference type="Pfam" id="PF07478">
    <property type="entry name" value="Dala_Dala_lig_C"/>
    <property type="match status" value="1"/>
</dbReference>
<keyword evidence="11" id="KW-0464">Manganese</keyword>
<organism evidence="16 17">
    <name type="scientific">Alicyclobacillus fodiniaquatilis</name>
    <dbReference type="NCBI Taxonomy" id="1661150"/>
    <lineage>
        <taxon>Bacteria</taxon>
        <taxon>Bacillati</taxon>
        <taxon>Bacillota</taxon>
        <taxon>Bacilli</taxon>
        <taxon>Bacillales</taxon>
        <taxon>Alicyclobacillaceae</taxon>
        <taxon>Alicyclobacillus</taxon>
    </lineage>
</organism>
<comment type="subcellular location">
    <subcellularLocation>
        <location evidence="13">Cytoplasm</location>
    </subcellularLocation>
</comment>
<dbReference type="NCBIfam" id="NF002526">
    <property type="entry name" value="PRK01966.1-2"/>
    <property type="match status" value="1"/>
</dbReference>
<sequence>MPFKRIKVGVVFGGKSGEHEVSLQSAKSMIEALDPHQYTIVPIGISKAGNWHIGKNAMKTLEEEQKQAKKVSSSSPVRYINQQVGGLTPIAEQPSPDPVPSNLVNDVDVIIPVIHGTSGEDGSIQGLLELLDVAYVGAGILASAVGLDKIVMKQLFGAAGLPQVSYIGTTRKVWKSSPNETMEQIERKIGYPCFVKPANLGSSVGISKAKNRAELERAMELAAQYDRKIIIEEGLDVREIEVSVLGNDDPIVSVAGEILPSNEFYDYKAKYVGGTSTLVIPAELTDEQRQQIETYAIQAFQTIDCSGLARIDFFIEKSSGRVLLNEINTMPGFTRYSMYPKLWEASGMAYSKLLDTLIQLAIERQAEKRQTVRTFDVE</sequence>
<evidence type="ECO:0000259" key="15">
    <source>
        <dbReference type="PROSITE" id="PS50975"/>
    </source>
</evidence>
<evidence type="ECO:0000256" key="11">
    <source>
        <dbReference type="ARBA" id="ARBA00023211"/>
    </source>
</evidence>
<dbReference type="InterPro" id="IPR011095">
    <property type="entry name" value="Dala_Dala_lig_C"/>
</dbReference>
<dbReference type="PROSITE" id="PS00843">
    <property type="entry name" value="DALA_DALA_LIGASE_1"/>
    <property type="match status" value="1"/>
</dbReference>
<protein>
    <recommendedName>
        <fullName evidence="13">D-alanine--D-alanine ligase</fullName>
        <ecNumber evidence="13">6.3.2.4</ecNumber>
    </recommendedName>
    <alternativeName>
        <fullName evidence="13">D-Ala-D-Ala ligase</fullName>
    </alternativeName>
    <alternativeName>
        <fullName evidence="13">D-alanylalanine synthetase</fullName>
    </alternativeName>
</protein>
<dbReference type="EC" id="6.3.2.4" evidence="13"/>
<dbReference type="PANTHER" id="PTHR23132">
    <property type="entry name" value="D-ALANINE--D-ALANINE LIGASE"/>
    <property type="match status" value="1"/>
</dbReference>
<evidence type="ECO:0000256" key="1">
    <source>
        <dbReference type="ARBA" id="ARBA00001936"/>
    </source>
</evidence>
<keyword evidence="12 13" id="KW-0961">Cell wall biogenesis/degradation</keyword>
<comment type="catalytic activity">
    <reaction evidence="13">
        <text>2 D-alanine + ATP = D-alanyl-D-alanine + ADP + phosphate + H(+)</text>
        <dbReference type="Rhea" id="RHEA:11224"/>
        <dbReference type="ChEBI" id="CHEBI:15378"/>
        <dbReference type="ChEBI" id="CHEBI:30616"/>
        <dbReference type="ChEBI" id="CHEBI:43474"/>
        <dbReference type="ChEBI" id="CHEBI:57416"/>
        <dbReference type="ChEBI" id="CHEBI:57822"/>
        <dbReference type="ChEBI" id="CHEBI:456216"/>
        <dbReference type="EC" id="6.3.2.4"/>
    </reaction>
</comment>
<dbReference type="PIRSF" id="PIRSF039102">
    <property type="entry name" value="Ddl/VanB"/>
    <property type="match status" value="1"/>
</dbReference>
<dbReference type="GO" id="GO:0008716">
    <property type="term" value="F:D-alanine-D-alanine ligase activity"/>
    <property type="evidence" value="ECO:0007669"/>
    <property type="project" value="UniProtKB-EC"/>
</dbReference>
<keyword evidence="17" id="KW-1185">Reference proteome</keyword>
<comment type="pathway">
    <text evidence="13">Cell wall biogenesis; peptidoglycan biosynthesis.</text>
</comment>
<dbReference type="Pfam" id="PF01820">
    <property type="entry name" value="Dala_Dala_lig_N"/>
    <property type="match status" value="1"/>
</dbReference>
<dbReference type="RefSeq" id="WP_377942313.1">
    <property type="nucleotide sequence ID" value="NZ_JBHUCX010000020.1"/>
</dbReference>
<keyword evidence="9 13" id="KW-0133">Cell shape</keyword>
<comment type="caution">
    <text evidence="16">The sequence shown here is derived from an EMBL/GenBank/DDBJ whole genome shotgun (WGS) entry which is preliminary data.</text>
</comment>
<keyword evidence="7 14" id="KW-0067">ATP-binding</keyword>
<dbReference type="NCBIfam" id="NF002528">
    <property type="entry name" value="PRK01966.1-4"/>
    <property type="match status" value="1"/>
</dbReference>
<evidence type="ECO:0000256" key="14">
    <source>
        <dbReference type="PROSITE-ProRule" id="PRU00409"/>
    </source>
</evidence>
<dbReference type="PROSITE" id="PS00844">
    <property type="entry name" value="DALA_DALA_LIGASE_2"/>
    <property type="match status" value="1"/>
</dbReference>
<evidence type="ECO:0000313" key="17">
    <source>
        <dbReference type="Proteomes" id="UP001597079"/>
    </source>
</evidence>
<keyword evidence="6 14" id="KW-0547">Nucleotide-binding</keyword>
<evidence type="ECO:0000256" key="9">
    <source>
        <dbReference type="ARBA" id="ARBA00022960"/>
    </source>
</evidence>
<accession>A0ABW4JDL5</accession>
<keyword evidence="5" id="KW-0479">Metal-binding</keyword>
<dbReference type="SUPFAM" id="SSF56059">
    <property type="entry name" value="Glutathione synthetase ATP-binding domain-like"/>
    <property type="match status" value="1"/>
</dbReference>
<comment type="cofactor">
    <cofactor evidence="2">
        <name>Mg(2+)</name>
        <dbReference type="ChEBI" id="CHEBI:18420"/>
    </cofactor>
</comment>
<evidence type="ECO:0000256" key="13">
    <source>
        <dbReference type="HAMAP-Rule" id="MF_00047"/>
    </source>
</evidence>
<dbReference type="Gene3D" id="3.40.50.20">
    <property type="match status" value="1"/>
</dbReference>
<dbReference type="SUPFAM" id="SSF52440">
    <property type="entry name" value="PreATP-grasp domain"/>
    <property type="match status" value="1"/>
</dbReference>
<comment type="similarity">
    <text evidence="3 13">Belongs to the D-alanine--D-alanine ligase family.</text>
</comment>
<evidence type="ECO:0000256" key="3">
    <source>
        <dbReference type="ARBA" id="ARBA00010871"/>
    </source>
</evidence>
<keyword evidence="13" id="KW-0963">Cytoplasm</keyword>
<dbReference type="InterPro" id="IPR011761">
    <property type="entry name" value="ATP-grasp"/>
</dbReference>
<dbReference type="PROSITE" id="PS50975">
    <property type="entry name" value="ATP_GRASP"/>
    <property type="match status" value="1"/>
</dbReference>
<dbReference type="InterPro" id="IPR000291">
    <property type="entry name" value="D-Ala_lig_Van_CS"/>
</dbReference>
<evidence type="ECO:0000256" key="10">
    <source>
        <dbReference type="ARBA" id="ARBA00022984"/>
    </source>
</evidence>
<evidence type="ECO:0000256" key="12">
    <source>
        <dbReference type="ARBA" id="ARBA00023316"/>
    </source>
</evidence>
<proteinExistence type="inferred from homology"/>
<evidence type="ECO:0000256" key="6">
    <source>
        <dbReference type="ARBA" id="ARBA00022741"/>
    </source>
</evidence>
<dbReference type="Gene3D" id="3.30.1490.20">
    <property type="entry name" value="ATP-grasp fold, A domain"/>
    <property type="match status" value="1"/>
</dbReference>
<feature type="domain" description="ATP-grasp" evidence="15">
    <location>
        <begin position="153"/>
        <end position="359"/>
    </location>
</feature>
<gene>
    <name evidence="13" type="primary">ddl</name>
    <name evidence="16" type="ORF">ACFSB2_06965</name>
</gene>
<dbReference type="InterPro" id="IPR005905">
    <property type="entry name" value="D_ala_D_ala"/>
</dbReference>
<dbReference type="NCBIfam" id="TIGR01205">
    <property type="entry name" value="D_ala_D_alaTIGR"/>
    <property type="match status" value="1"/>
</dbReference>
<comment type="function">
    <text evidence="13">Cell wall formation.</text>
</comment>
<dbReference type="Proteomes" id="UP001597079">
    <property type="component" value="Unassembled WGS sequence"/>
</dbReference>
<evidence type="ECO:0000256" key="5">
    <source>
        <dbReference type="ARBA" id="ARBA00022723"/>
    </source>
</evidence>
<name>A0ABW4JDL5_9BACL</name>
<comment type="cofactor">
    <cofactor evidence="1">
        <name>Mn(2+)</name>
        <dbReference type="ChEBI" id="CHEBI:29035"/>
    </cofactor>
</comment>
<dbReference type="InterPro" id="IPR011127">
    <property type="entry name" value="Dala_Dala_lig_N"/>
</dbReference>
<dbReference type="PANTHER" id="PTHR23132:SF25">
    <property type="entry name" value="D-ALANINE--D-ALANINE LIGASE A"/>
    <property type="match status" value="1"/>
</dbReference>
<keyword evidence="8" id="KW-0460">Magnesium</keyword>
<dbReference type="InterPro" id="IPR016185">
    <property type="entry name" value="PreATP-grasp_dom_sf"/>
</dbReference>